<dbReference type="Proteomes" id="UP001139485">
    <property type="component" value="Unassembled WGS sequence"/>
</dbReference>
<protein>
    <recommendedName>
        <fullName evidence="4">Peptidase MA superfamily protein</fullName>
    </recommendedName>
</protein>
<evidence type="ECO:0000313" key="2">
    <source>
        <dbReference type="EMBL" id="MCM0621670.1"/>
    </source>
</evidence>
<dbReference type="AlphaFoldDB" id="A0A9X2IHD2"/>
<feature type="region of interest" description="Disordered" evidence="1">
    <location>
        <begin position="22"/>
        <end position="50"/>
    </location>
</feature>
<name>A0A9X2IHD2_9ACTN</name>
<feature type="compositionally biased region" description="Polar residues" evidence="1">
    <location>
        <begin position="25"/>
        <end position="39"/>
    </location>
</feature>
<evidence type="ECO:0008006" key="4">
    <source>
        <dbReference type="Google" id="ProtNLM"/>
    </source>
</evidence>
<comment type="caution">
    <text evidence="2">The sequence shown here is derived from an EMBL/GenBank/DDBJ whole genome shotgun (WGS) entry which is preliminary data.</text>
</comment>
<accession>A0A9X2IHD2</accession>
<gene>
    <name evidence="2" type="ORF">M8330_15355</name>
</gene>
<dbReference type="RefSeq" id="WP_250828035.1">
    <property type="nucleotide sequence ID" value="NZ_JAMOIL010000021.1"/>
</dbReference>
<proteinExistence type="predicted"/>
<organism evidence="2 3">
    <name type="scientific">Nocardioides bruguierae</name>
    <dbReference type="NCBI Taxonomy" id="2945102"/>
    <lineage>
        <taxon>Bacteria</taxon>
        <taxon>Bacillati</taxon>
        <taxon>Actinomycetota</taxon>
        <taxon>Actinomycetes</taxon>
        <taxon>Propionibacteriales</taxon>
        <taxon>Nocardioidaceae</taxon>
        <taxon>Nocardioides</taxon>
    </lineage>
</organism>
<dbReference type="EMBL" id="JAMOIL010000021">
    <property type="protein sequence ID" value="MCM0621670.1"/>
    <property type="molecule type" value="Genomic_DNA"/>
</dbReference>
<evidence type="ECO:0000256" key="1">
    <source>
        <dbReference type="SAM" id="MobiDB-lite"/>
    </source>
</evidence>
<sequence>MVAAALVAVGVAYVVADDGGRTVLPSPTASSGERQSSGTDAGPGSGGAMPVGLATRTLDRLARALGHGDSVAAAALGAAGDGEAADRLRAAAEAAADARVRGLRWRYVDSLGTPDADGTWWAATEVTWRFAGVDESAATAEVLVGLRTEDGPDGTTVAVVDPAAAAEDTATETTTTRVPVWLSGPVRVRREAGTLLLVATPDGSVDDRAEEAADEEVLAAQVRRARQEARRALAPGERSAAPSLVVEVPADASGVDAALGVSTGTYAAIAAVTAPVDGEDGPVHVLVNPDELGQLRPAGAQVVLTHEAVHALTDAPASLAPLWLVEGYADEVALRDVDLPLSVTSAQVLAEVAQEGLPRALPTTADFGVSSRYLGAAYEAAWTACRVLAARAGEDGLRRVYERTGAGEGLDAVLADVAGWTQRDLVRAWRAELARIADGG</sequence>
<keyword evidence="3" id="KW-1185">Reference proteome</keyword>
<reference evidence="2" key="1">
    <citation type="submission" date="2022-05" db="EMBL/GenBank/DDBJ databases">
        <authorList>
            <person name="Tuo L."/>
        </authorList>
    </citation>
    <scope>NUCLEOTIDE SEQUENCE</scope>
    <source>
        <strain evidence="2">BSK12Z-4</strain>
    </source>
</reference>
<evidence type="ECO:0000313" key="3">
    <source>
        <dbReference type="Proteomes" id="UP001139485"/>
    </source>
</evidence>